<reference evidence="4 5" key="1">
    <citation type="journal article" date="2015" name="Genome Announc.">
        <title>Draft Genome Sequence and Gene Annotation of the Entomopathogenic Fungus Verticillium hemipterigenum.</title>
        <authorList>
            <person name="Horn F."/>
            <person name="Habel A."/>
            <person name="Scharf D.H."/>
            <person name="Dworschak J."/>
            <person name="Brakhage A.A."/>
            <person name="Guthke R."/>
            <person name="Hertweck C."/>
            <person name="Linde J."/>
        </authorList>
    </citation>
    <scope>NUCLEOTIDE SEQUENCE [LARGE SCALE GENOMIC DNA]</scope>
</reference>
<dbReference type="Proteomes" id="UP000039046">
    <property type="component" value="Unassembled WGS sequence"/>
</dbReference>
<dbReference type="EMBL" id="CDHN01000002">
    <property type="protein sequence ID" value="CEJ86035.1"/>
    <property type="molecule type" value="Genomic_DNA"/>
</dbReference>
<dbReference type="OrthoDB" id="7785529at2759"/>
<dbReference type="PANTHER" id="PTHR11188">
    <property type="entry name" value="ARRESTIN DOMAIN CONTAINING PROTEIN"/>
    <property type="match status" value="1"/>
</dbReference>
<organism evidence="4 5">
    <name type="scientific">[Torrubiella] hemipterigena</name>
    <dbReference type="NCBI Taxonomy" id="1531966"/>
    <lineage>
        <taxon>Eukaryota</taxon>
        <taxon>Fungi</taxon>
        <taxon>Dikarya</taxon>
        <taxon>Ascomycota</taxon>
        <taxon>Pezizomycotina</taxon>
        <taxon>Sordariomycetes</taxon>
        <taxon>Hypocreomycetidae</taxon>
        <taxon>Hypocreales</taxon>
        <taxon>Clavicipitaceae</taxon>
        <taxon>Clavicipitaceae incertae sedis</taxon>
        <taxon>'Torrubiella' clade</taxon>
    </lineage>
</organism>
<feature type="compositionally biased region" description="Basic and acidic residues" evidence="2">
    <location>
        <begin position="706"/>
        <end position="715"/>
    </location>
</feature>
<dbReference type="GO" id="GO:0031625">
    <property type="term" value="F:ubiquitin protein ligase binding"/>
    <property type="evidence" value="ECO:0007669"/>
    <property type="project" value="TreeGrafter"/>
</dbReference>
<evidence type="ECO:0000259" key="3">
    <source>
        <dbReference type="SMART" id="SM01017"/>
    </source>
</evidence>
<dbReference type="SMART" id="SM01017">
    <property type="entry name" value="Arrestin_C"/>
    <property type="match status" value="1"/>
</dbReference>
<dbReference type="InterPro" id="IPR014756">
    <property type="entry name" value="Ig_E-set"/>
</dbReference>
<dbReference type="HOGENOM" id="CLU_006001_0_0_1"/>
<dbReference type="AlphaFoldDB" id="A0A0A1SU16"/>
<dbReference type="PANTHER" id="PTHR11188:SF161">
    <property type="entry name" value="PH-RESPONSE REGULATOR PROTEIN PALF_RIM8"/>
    <property type="match status" value="1"/>
</dbReference>
<evidence type="ECO:0000256" key="2">
    <source>
        <dbReference type="SAM" id="MobiDB-lite"/>
    </source>
</evidence>
<dbReference type="InterPro" id="IPR011022">
    <property type="entry name" value="Arrestin_C-like"/>
</dbReference>
<keyword evidence="5" id="KW-1185">Reference proteome</keyword>
<name>A0A0A1SU16_9HYPO</name>
<evidence type="ECO:0000313" key="4">
    <source>
        <dbReference type="EMBL" id="CEJ86035.1"/>
    </source>
</evidence>
<feature type="domain" description="Arrestin C-terminal-like" evidence="3">
    <location>
        <begin position="393"/>
        <end position="556"/>
    </location>
</feature>
<feature type="region of interest" description="Disordered" evidence="2">
    <location>
        <begin position="624"/>
        <end position="862"/>
    </location>
</feature>
<feature type="compositionally biased region" description="Polar residues" evidence="2">
    <location>
        <begin position="362"/>
        <end position="390"/>
    </location>
</feature>
<feature type="region of interest" description="Disordered" evidence="2">
    <location>
        <begin position="1"/>
        <end position="108"/>
    </location>
</feature>
<dbReference type="InterPro" id="IPR011021">
    <property type="entry name" value="Arrestin-like_N"/>
</dbReference>
<dbReference type="STRING" id="1531966.A0A0A1SU16"/>
<dbReference type="Pfam" id="PF00339">
    <property type="entry name" value="Arrestin_N"/>
    <property type="match status" value="1"/>
</dbReference>
<dbReference type="GO" id="GO:0070086">
    <property type="term" value="P:ubiquitin-dependent endocytosis"/>
    <property type="evidence" value="ECO:0007669"/>
    <property type="project" value="TreeGrafter"/>
</dbReference>
<comment type="similarity">
    <text evidence="1">Belongs to the arrestin family. PalF/RIM8 subfamily.</text>
</comment>
<accession>A0A0A1SU16</accession>
<dbReference type="SUPFAM" id="SSF81296">
    <property type="entry name" value="E set domains"/>
    <property type="match status" value="1"/>
</dbReference>
<sequence>MPSASLRGIGRPFKAPAGLASAATSPTDPSQTTPDGPSGVATTATAAAADADLPTPSNTDPSPTNGDALPPASSSSLPATTTNGLIVPTTTNANSLSPSSSAASVSEKPSKFGILSRLNIQLPGRRSNRHIVDFHILPDEPHKQYVSGDSVRGSVILAVVKPVRITHLVVTLHGYVHVYKDPSLGRSQTATITPRGGSSTLPQYHGNGVASLFQDEQVLSGDGRLEAGRYEFGFDLLFPDKSLPSSIEFERGTIAYMITATLTRPTTIAPTMSCERRVMLAQHIDVGDVPPPRPRTIFLEPISKRSRKKRTATSERAKLASQESQATEVGSEVGTDPSVAGDASRESATEHRSGTDGRSEFSGESNRSASTGMSRSELSTLSNVTSTKQQAVDDKTITATIELLKGGYMPGDTLTIRVTVQHIKHLKSMNGVIVTLYRQGKIDSAPSATLFIGNGDKALDEAYPRSRTGLAGLSISSTSSRSMFRKDLDQNTVPLIIDPITLHATVTVTLKLPDDCFPSIKGVPGGMIGFKYQVEVIVDLGGRLSSQITQGGTSSTRYGSFAANGAEQTSVGFGPRTATTIMDTTPLRRQKGVISVSMELIVGTQDSSRTRKQAALRKRVIRIADGDEPDETVIPESAPSSNGPSGPPPLPTPNSRPPYSAAANPMLPPQAGPSSAPSYPQQNGYFNDTVPAYIPRPQMPSQSNISEKDRIRQAETRLLPSQPSPPAEASSSSAPPDDDLYSNHDAPDAPPADLLPSAPSAADAGPSAPTLDEVVSPAHPTEDKQELERRRLIDEASAPPEVPDDVEQQQPDAPSAPDLDNAEPSAPVLNEDDDFESFGIEAAGPSNAGPSTNGEQLPAYQR</sequence>
<feature type="compositionally biased region" description="Basic and acidic residues" evidence="2">
    <location>
        <begin position="780"/>
        <end position="794"/>
    </location>
</feature>
<dbReference type="GO" id="GO:0005886">
    <property type="term" value="C:plasma membrane"/>
    <property type="evidence" value="ECO:0007669"/>
    <property type="project" value="TreeGrafter"/>
</dbReference>
<evidence type="ECO:0000313" key="5">
    <source>
        <dbReference type="Proteomes" id="UP000039046"/>
    </source>
</evidence>
<proteinExistence type="inferred from homology"/>
<feature type="compositionally biased region" description="Pro residues" evidence="2">
    <location>
        <begin position="645"/>
        <end position="656"/>
    </location>
</feature>
<dbReference type="Pfam" id="PF02752">
    <property type="entry name" value="Arrestin_C"/>
    <property type="match status" value="1"/>
</dbReference>
<feature type="compositionally biased region" description="Low complexity" evidence="2">
    <location>
        <begin position="751"/>
        <end position="769"/>
    </location>
</feature>
<gene>
    <name evidence="4" type="ORF">VHEMI03988</name>
</gene>
<protein>
    <recommendedName>
        <fullName evidence="3">Arrestin C-terminal-like domain-containing protein</fullName>
    </recommendedName>
</protein>
<feature type="compositionally biased region" description="Polar residues" evidence="2">
    <location>
        <begin position="672"/>
        <end position="686"/>
    </location>
</feature>
<dbReference type="Gene3D" id="2.60.40.640">
    <property type="match status" value="1"/>
</dbReference>
<feature type="region of interest" description="Disordered" evidence="2">
    <location>
        <begin position="290"/>
        <end position="391"/>
    </location>
</feature>
<dbReference type="InterPro" id="IPR050357">
    <property type="entry name" value="Arrestin_domain-protein"/>
</dbReference>
<feature type="compositionally biased region" description="Low complexity" evidence="2">
    <location>
        <begin position="635"/>
        <end position="644"/>
    </location>
</feature>
<evidence type="ECO:0000256" key="1">
    <source>
        <dbReference type="ARBA" id="ARBA00037950"/>
    </source>
</evidence>
<feature type="compositionally biased region" description="Low complexity" evidence="2">
    <location>
        <begin position="20"/>
        <end position="107"/>
    </location>
</feature>
<dbReference type="GO" id="GO:0030674">
    <property type="term" value="F:protein-macromolecule adaptor activity"/>
    <property type="evidence" value="ECO:0007669"/>
    <property type="project" value="TreeGrafter"/>
</dbReference>
<feature type="compositionally biased region" description="Basic and acidic residues" evidence="2">
    <location>
        <begin position="343"/>
        <end position="361"/>
    </location>
</feature>
<dbReference type="InterPro" id="IPR014752">
    <property type="entry name" value="Arrestin-like_C"/>
</dbReference>
<dbReference type="GO" id="GO:0005829">
    <property type="term" value="C:cytosol"/>
    <property type="evidence" value="ECO:0007669"/>
    <property type="project" value="TreeGrafter"/>
</dbReference>